<evidence type="ECO:0000313" key="3">
    <source>
        <dbReference type="Proteomes" id="UP001551482"/>
    </source>
</evidence>
<reference evidence="2 3" key="1">
    <citation type="submission" date="2024-06" db="EMBL/GenBank/DDBJ databases">
        <title>The Natural Products Discovery Center: Release of the First 8490 Sequenced Strains for Exploring Actinobacteria Biosynthetic Diversity.</title>
        <authorList>
            <person name="Kalkreuter E."/>
            <person name="Kautsar S.A."/>
            <person name="Yang D."/>
            <person name="Bader C.D."/>
            <person name="Teijaro C.N."/>
            <person name="Fluegel L."/>
            <person name="Davis C.M."/>
            <person name="Simpson J.R."/>
            <person name="Lauterbach L."/>
            <person name="Steele A.D."/>
            <person name="Gui C."/>
            <person name="Meng S."/>
            <person name="Li G."/>
            <person name="Viehrig K."/>
            <person name="Ye F."/>
            <person name="Su P."/>
            <person name="Kiefer A.F."/>
            <person name="Nichols A."/>
            <person name="Cepeda A.J."/>
            <person name="Yan W."/>
            <person name="Fan B."/>
            <person name="Jiang Y."/>
            <person name="Adhikari A."/>
            <person name="Zheng C.-J."/>
            <person name="Schuster L."/>
            <person name="Cowan T.M."/>
            <person name="Smanski M.J."/>
            <person name="Chevrette M.G."/>
            <person name="De Carvalho L.P.S."/>
            <person name="Shen B."/>
        </authorList>
    </citation>
    <scope>NUCLEOTIDE SEQUENCE [LARGE SCALE GENOMIC DNA]</scope>
    <source>
        <strain evidence="2 3">NPDC048946</strain>
    </source>
</reference>
<evidence type="ECO:0000313" key="2">
    <source>
        <dbReference type="EMBL" id="MEU8136407.1"/>
    </source>
</evidence>
<dbReference type="PANTHER" id="PTHR11011:SF45">
    <property type="entry name" value="FATTY ACYL-COA REDUCTASE CG8306-RELATED"/>
    <property type="match status" value="1"/>
</dbReference>
<dbReference type="Gene3D" id="3.40.50.720">
    <property type="entry name" value="NAD(P)-binding Rossmann-like Domain"/>
    <property type="match status" value="1"/>
</dbReference>
<sequence length="368" mass="38604">MTVRSSPAGGGESAVAGKTILLTGASGVVGTAILQALDGYDVVSAVHRRLPAGSGRVVQVDLTRPRLGLDAAAYRRLCAEIDVVVHSAAIVNFTADQAEVDRVNIEGLGRVVEFTADADALLVHVSTAFVIRHVDAGGTLGGVAAAKSSARPDEYVDSKYIGENIVRSSGLDVVIVRPSVVIGDSKSGEIREAQGVHSLAEATLKGTIPFIPAADGDCVDVVPCDYVALGVKSVLDAGYREGEFWLSAGEHALSMDRFVGLVAEIGREAGIDVPATRVVDPEMVERLVRPAFADVLSPEDLSKLDGLLAVCSCVVIPEKLPSSLGALLGGDVPLDADDFEEAWRISVRRLIQDMNAPSRAKPAFSWDE</sequence>
<feature type="domain" description="Thioester reductase (TE)" evidence="1">
    <location>
        <begin position="56"/>
        <end position="228"/>
    </location>
</feature>
<proteinExistence type="predicted"/>
<dbReference type="InterPro" id="IPR036291">
    <property type="entry name" value="NAD(P)-bd_dom_sf"/>
</dbReference>
<organism evidence="2 3">
    <name type="scientific">Streptodolium elevatio</name>
    <dbReference type="NCBI Taxonomy" id="3157996"/>
    <lineage>
        <taxon>Bacteria</taxon>
        <taxon>Bacillati</taxon>
        <taxon>Actinomycetota</taxon>
        <taxon>Actinomycetes</taxon>
        <taxon>Kitasatosporales</taxon>
        <taxon>Streptomycetaceae</taxon>
        <taxon>Streptodolium</taxon>
    </lineage>
</organism>
<dbReference type="Proteomes" id="UP001551482">
    <property type="component" value="Unassembled WGS sequence"/>
</dbReference>
<dbReference type="SUPFAM" id="SSF51735">
    <property type="entry name" value="NAD(P)-binding Rossmann-fold domains"/>
    <property type="match status" value="1"/>
</dbReference>
<name>A0ABV3DLR8_9ACTN</name>
<dbReference type="InterPro" id="IPR026055">
    <property type="entry name" value="FAR"/>
</dbReference>
<dbReference type="EMBL" id="JBEZFP010000063">
    <property type="protein sequence ID" value="MEU8136407.1"/>
    <property type="molecule type" value="Genomic_DNA"/>
</dbReference>
<dbReference type="InterPro" id="IPR013120">
    <property type="entry name" value="FAR_NAD-bd"/>
</dbReference>
<dbReference type="RefSeq" id="WP_358356899.1">
    <property type="nucleotide sequence ID" value="NZ_JBEZFP010000063.1"/>
</dbReference>
<dbReference type="PANTHER" id="PTHR11011">
    <property type="entry name" value="MALE STERILITY PROTEIN 2-RELATED"/>
    <property type="match status" value="1"/>
</dbReference>
<evidence type="ECO:0000259" key="1">
    <source>
        <dbReference type="Pfam" id="PF07993"/>
    </source>
</evidence>
<comment type="caution">
    <text evidence="2">The sequence shown here is derived from an EMBL/GenBank/DDBJ whole genome shotgun (WGS) entry which is preliminary data.</text>
</comment>
<keyword evidence="3" id="KW-1185">Reference proteome</keyword>
<protein>
    <submittedName>
        <fullName evidence="2">SDR family oxidoreductase</fullName>
    </submittedName>
</protein>
<gene>
    <name evidence="2" type="ORF">AB0C36_23215</name>
</gene>
<dbReference type="Pfam" id="PF07993">
    <property type="entry name" value="NAD_binding_4"/>
    <property type="match status" value="1"/>
</dbReference>
<accession>A0ABV3DLR8</accession>